<evidence type="ECO:0000256" key="6">
    <source>
        <dbReference type="ARBA" id="ARBA00022989"/>
    </source>
</evidence>
<name>A0A482VX80_ASBVE</name>
<evidence type="ECO:0000256" key="5">
    <source>
        <dbReference type="ARBA" id="ARBA00022725"/>
    </source>
</evidence>
<keyword evidence="2" id="KW-1003">Cell membrane</keyword>
<keyword evidence="4 10" id="KW-0812">Transmembrane</keyword>
<dbReference type="GO" id="GO:0004984">
    <property type="term" value="F:olfactory receptor activity"/>
    <property type="evidence" value="ECO:0007669"/>
    <property type="project" value="InterPro"/>
</dbReference>
<keyword evidence="5" id="KW-0552">Olfaction</keyword>
<organism evidence="11 12">
    <name type="scientific">Asbolus verrucosus</name>
    <name type="common">Desert ironclad beetle</name>
    <dbReference type="NCBI Taxonomy" id="1661398"/>
    <lineage>
        <taxon>Eukaryota</taxon>
        <taxon>Metazoa</taxon>
        <taxon>Ecdysozoa</taxon>
        <taxon>Arthropoda</taxon>
        <taxon>Hexapoda</taxon>
        <taxon>Insecta</taxon>
        <taxon>Pterygota</taxon>
        <taxon>Neoptera</taxon>
        <taxon>Endopterygota</taxon>
        <taxon>Coleoptera</taxon>
        <taxon>Polyphaga</taxon>
        <taxon>Cucujiformia</taxon>
        <taxon>Tenebrionidae</taxon>
        <taxon>Pimeliinae</taxon>
        <taxon>Asbolus</taxon>
    </lineage>
</organism>
<evidence type="ECO:0000256" key="8">
    <source>
        <dbReference type="ARBA" id="ARBA00023170"/>
    </source>
</evidence>
<evidence type="ECO:0000256" key="2">
    <source>
        <dbReference type="ARBA" id="ARBA00022475"/>
    </source>
</evidence>
<dbReference type="GO" id="GO:0005549">
    <property type="term" value="F:odorant binding"/>
    <property type="evidence" value="ECO:0007669"/>
    <property type="project" value="InterPro"/>
</dbReference>
<gene>
    <name evidence="11" type="ORF">BDFB_014676</name>
</gene>
<dbReference type="Pfam" id="PF02949">
    <property type="entry name" value="7tm_6"/>
    <property type="match status" value="1"/>
</dbReference>
<evidence type="ECO:0000256" key="10">
    <source>
        <dbReference type="SAM" id="Phobius"/>
    </source>
</evidence>
<keyword evidence="7 10" id="KW-0472">Membrane</keyword>
<evidence type="ECO:0008006" key="13">
    <source>
        <dbReference type="Google" id="ProtNLM"/>
    </source>
</evidence>
<sequence length="169" mass="19842">MIYFYFPIDGHNDNIYYAKYLFKRIVPKYSAYLCYIYYAIFPFLEYMMMFNPILLLYNTTQLKFQVYYLNELLQNIGKTRQNIYLPRIGSSLMFASATTLFAIVAGQLLTNESLKILESAANSRWTSWSQANRRSLLIFMINAQKPFVIGTAFYICEYPFIITAGKFVS</sequence>
<keyword evidence="9" id="KW-0807">Transducer</keyword>
<evidence type="ECO:0000313" key="12">
    <source>
        <dbReference type="Proteomes" id="UP000292052"/>
    </source>
</evidence>
<dbReference type="EMBL" id="QDEB01052149">
    <property type="protein sequence ID" value="RZC37502.1"/>
    <property type="molecule type" value="Genomic_DNA"/>
</dbReference>
<feature type="non-terminal residue" evidence="11">
    <location>
        <position position="169"/>
    </location>
</feature>
<dbReference type="PANTHER" id="PTHR21137">
    <property type="entry name" value="ODORANT RECEPTOR"/>
    <property type="match status" value="1"/>
</dbReference>
<feature type="transmembrane region" description="Helical" evidence="10">
    <location>
        <begin position="88"/>
        <end position="109"/>
    </location>
</feature>
<keyword evidence="8" id="KW-0675">Receptor</keyword>
<dbReference type="OrthoDB" id="6717081at2759"/>
<evidence type="ECO:0000256" key="4">
    <source>
        <dbReference type="ARBA" id="ARBA00022692"/>
    </source>
</evidence>
<keyword evidence="3" id="KW-0716">Sensory transduction</keyword>
<feature type="transmembrane region" description="Helical" evidence="10">
    <location>
        <begin position="35"/>
        <end position="57"/>
    </location>
</feature>
<dbReference type="GO" id="GO:0005886">
    <property type="term" value="C:plasma membrane"/>
    <property type="evidence" value="ECO:0007669"/>
    <property type="project" value="UniProtKB-SubCell"/>
</dbReference>
<comment type="caution">
    <text evidence="11">The sequence shown here is derived from an EMBL/GenBank/DDBJ whole genome shotgun (WGS) entry which is preliminary data.</text>
</comment>
<keyword evidence="6 10" id="KW-1133">Transmembrane helix</keyword>
<proteinExistence type="predicted"/>
<evidence type="ECO:0000256" key="3">
    <source>
        <dbReference type="ARBA" id="ARBA00022606"/>
    </source>
</evidence>
<dbReference type="AlphaFoldDB" id="A0A482VX80"/>
<reference evidence="11 12" key="1">
    <citation type="submission" date="2017-03" db="EMBL/GenBank/DDBJ databases">
        <title>Genome of the blue death feigning beetle - Asbolus verrucosus.</title>
        <authorList>
            <person name="Rider S.D."/>
        </authorList>
    </citation>
    <scope>NUCLEOTIDE SEQUENCE [LARGE SCALE GENOMIC DNA]</scope>
    <source>
        <strain evidence="11">Butters</strain>
        <tissue evidence="11">Head and leg muscle</tissue>
    </source>
</reference>
<keyword evidence="12" id="KW-1185">Reference proteome</keyword>
<evidence type="ECO:0000256" key="1">
    <source>
        <dbReference type="ARBA" id="ARBA00004651"/>
    </source>
</evidence>
<protein>
    <recommendedName>
        <fullName evidence="13">7tm 6 domain containing protein</fullName>
    </recommendedName>
</protein>
<dbReference type="Proteomes" id="UP000292052">
    <property type="component" value="Unassembled WGS sequence"/>
</dbReference>
<evidence type="ECO:0000256" key="9">
    <source>
        <dbReference type="ARBA" id="ARBA00023224"/>
    </source>
</evidence>
<dbReference type="InterPro" id="IPR004117">
    <property type="entry name" value="7tm6_olfct_rcpt"/>
</dbReference>
<evidence type="ECO:0000256" key="7">
    <source>
        <dbReference type="ARBA" id="ARBA00023136"/>
    </source>
</evidence>
<evidence type="ECO:0000313" key="11">
    <source>
        <dbReference type="EMBL" id="RZC37502.1"/>
    </source>
</evidence>
<dbReference type="PANTHER" id="PTHR21137:SF35">
    <property type="entry name" value="ODORANT RECEPTOR 19A-RELATED"/>
    <property type="match status" value="1"/>
</dbReference>
<dbReference type="GO" id="GO:0007165">
    <property type="term" value="P:signal transduction"/>
    <property type="evidence" value="ECO:0007669"/>
    <property type="project" value="UniProtKB-KW"/>
</dbReference>
<comment type="subcellular location">
    <subcellularLocation>
        <location evidence="1">Cell membrane</location>
        <topology evidence="1">Multi-pass membrane protein</topology>
    </subcellularLocation>
</comment>
<accession>A0A482VX80</accession>